<protein>
    <submittedName>
        <fullName evidence="1">Uncharacterized protein</fullName>
    </submittedName>
</protein>
<organism evidence="1 2">
    <name type="scientific">Rickettsia canadensis str. CA410</name>
    <dbReference type="NCBI Taxonomy" id="1105107"/>
    <lineage>
        <taxon>Bacteria</taxon>
        <taxon>Pseudomonadati</taxon>
        <taxon>Pseudomonadota</taxon>
        <taxon>Alphaproteobacteria</taxon>
        <taxon>Rickettsiales</taxon>
        <taxon>Rickettsiaceae</taxon>
        <taxon>Rickettsieae</taxon>
        <taxon>Rickettsia</taxon>
        <taxon>belli group</taxon>
    </lineage>
</organism>
<name>A0ABN4AGJ2_RICCA</name>
<evidence type="ECO:0000313" key="1">
    <source>
        <dbReference type="EMBL" id="AFB21004.1"/>
    </source>
</evidence>
<evidence type="ECO:0000313" key="2">
    <source>
        <dbReference type="Proteomes" id="UP000007878"/>
    </source>
</evidence>
<keyword evidence="2" id="KW-1185">Reference proteome</keyword>
<dbReference type="RefSeq" id="WP_014363836.1">
    <property type="nucleotide sequence ID" value="NC_016929.1"/>
</dbReference>
<accession>A0ABN4AGJ2</accession>
<dbReference type="Proteomes" id="UP000007878">
    <property type="component" value="Chromosome"/>
</dbReference>
<dbReference type="EMBL" id="CP003304">
    <property type="protein sequence ID" value="AFB21004.1"/>
    <property type="molecule type" value="Genomic_DNA"/>
</dbReference>
<reference evidence="2" key="1">
    <citation type="submission" date="2012-02" db="EMBL/GenBank/DDBJ databases">
        <title>Complete genome sequence of Rickettsia parkeri strain Portsmouth.</title>
        <authorList>
            <person name="Johnson S.L."/>
            <person name="Munk A.C."/>
            <person name="Han S."/>
            <person name="Bruce D.C."/>
            <person name="Dasch G.A."/>
        </authorList>
    </citation>
    <scope>NUCLEOTIDE SEQUENCE [LARGE SCALE GENOMIC DNA]</scope>
    <source>
        <strain evidence="2">CA410</strain>
    </source>
</reference>
<sequence>MAQENIKPVVPTKPTSEQIKAWDEAYKKYTNLTASPRALKYSFDTPSLQVKA</sequence>
<gene>
    <name evidence="1" type="ORF">RCA_02155</name>
</gene>
<proteinExistence type="predicted"/>